<reference evidence="7" key="1">
    <citation type="submission" date="2016-06" db="EMBL/GenBank/DDBJ databases">
        <title>Complete genome sequence of Actinoalloteichus fjordicus DSM 46855 (=ADI127-17), type strain of the new species Actinoalloteichus fjordicus.</title>
        <authorList>
            <person name="Ruckert C."/>
            <person name="Nouioui I."/>
            <person name="Willmese J."/>
            <person name="van Wezel G."/>
            <person name="Klenk H.-P."/>
            <person name="Kalinowski J."/>
            <person name="Zotchev S.B."/>
        </authorList>
    </citation>
    <scope>NUCLEOTIDE SEQUENCE [LARGE SCALE GENOMIC DNA]</scope>
    <source>
        <strain evidence="7">ADI127-7</strain>
    </source>
</reference>
<evidence type="ECO:0000256" key="3">
    <source>
        <dbReference type="PROSITE-ProRule" id="PRU00289"/>
    </source>
</evidence>
<dbReference type="Gene3D" id="3.40.50.300">
    <property type="entry name" value="P-loop containing nucleotide triphosphate hydrolases"/>
    <property type="match status" value="1"/>
</dbReference>
<proteinExistence type="predicted"/>
<feature type="binding site" evidence="3">
    <location>
        <begin position="257"/>
        <end position="264"/>
    </location>
    <ligand>
        <name>ATP</name>
        <dbReference type="ChEBI" id="CHEBI:30616"/>
    </ligand>
</feature>
<evidence type="ECO:0000256" key="1">
    <source>
        <dbReference type="ARBA" id="ARBA00022741"/>
    </source>
</evidence>
<dbReference type="PROSITE" id="PS50901">
    <property type="entry name" value="FTSK"/>
    <property type="match status" value="1"/>
</dbReference>
<evidence type="ECO:0000259" key="5">
    <source>
        <dbReference type="PROSITE" id="PS50901"/>
    </source>
</evidence>
<evidence type="ECO:0000256" key="2">
    <source>
        <dbReference type="ARBA" id="ARBA00022840"/>
    </source>
</evidence>
<feature type="transmembrane region" description="Helical" evidence="4">
    <location>
        <begin position="77"/>
        <end position="95"/>
    </location>
</feature>
<dbReference type="InterPro" id="IPR002543">
    <property type="entry name" value="FtsK_dom"/>
</dbReference>
<evidence type="ECO:0000256" key="4">
    <source>
        <dbReference type="SAM" id="Phobius"/>
    </source>
</evidence>
<organism evidence="6 7">
    <name type="scientific">Actinoalloteichus fjordicus</name>
    <dbReference type="NCBI Taxonomy" id="1612552"/>
    <lineage>
        <taxon>Bacteria</taxon>
        <taxon>Bacillati</taxon>
        <taxon>Actinomycetota</taxon>
        <taxon>Actinomycetes</taxon>
        <taxon>Pseudonocardiales</taxon>
        <taxon>Pseudonocardiaceae</taxon>
        <taxon>Actinoalloteichus</taxon>
    </lineage>
</organism>
<dbReference type="GO" id="GO:0005524">
    <property type="term" value="F:ATP binding"/>
    <property type="evidence" value="ECO:0007669"/>
    <property type="project" value="UniProtKB-UniRule"/>
</dbReference>
<dbReference type="Proteomes" id="UP000185511">
    <property type="component" value="Chromosome"/>
</dbReference>
<dbReference type="KEGG" id="acad:UA74_01720"/>
<dbReference type="InterPro" id="IPR050206">
    <property type="entry name" value="FtsK/SpoIIIE/SftA"/>
</dbReference>
<evidence type="ECO:0000313" key="7">
    <source>
        <dbReference type="Proteomes" id="UP000185511"/>
    </source>
</evidence>
<keyword evidence="2 3" id="KW-0067">ATP-binding</keyword>
<dbReference type="InterPro" id="IPR027417">
    <property type="entry name" value="P-loop_NTPase"/>
</dbReference>
<feature type="transmembrane region" description="Helical" evidence="4">
    <location>
        <begin position="29"/>
        <end position="48"/>
    </location>
</feature>
<name>A0AAC9L779_9PSEU</name>
<evidence type="ECO:0000313" key="6">
    <source>
        <dbReference type="EMBL" id="APU12432.1"/>
    </source>
</evidence>
<keyword evidence="1 3" id="KW-0547">Nucleotide-binding</keyword>
<dbReference type="AlphaFoldDB" id="A0AAC9L779"/>
<accession>A0AAC9L779</accession>
<keyword evidence="7" id="KW-1185">Reference proteome</keyword>
<gene>
    <name evidence="6" type="ORF">UA74_01720</name>
</gene>
<dbReference type="PANTHER" id="PTHR22683:SF41">
    <property type="entry name" value="DNA TRANSLOCASE FTSK"/>
    <property type="match status" value="1"/>
</dbReference>
<dbReference type="EMBL" id="CP016076">
    <property type="protein sequence ID" value="APU12432.1"/>
    <property type="molecule type" value="Genomic_DNA"/>
</dbReference>
<dbReference type="Pfam" id="PF01580">
    <property type="entry name" value="FtsK_SpoIIIE"/>
    <property type="match status" value="1"/>
</dbReference>
<keyword evidence="4" id="KW-0812">Transmembrane</keyword>
<dbReference type="GO" id="GO:0003677">
    <property type="term" value="F:DNA binding"/>
    <property type="evidence" value="ECO:0007669"/>
    <property type="project" value="InterPro"/>
</dbReference>
<protein>
    <submittedName>
        <fullName evidence="6">FtsK/SpoIIIE family protein</fullName>
    </submittedName>
</protein>
<feature type="domain" description="FtsK" evidence="5">
    <location>
        <begin position="232"/>
        <end position="422"/>
    </location>
</feature>
<dbReference type="PANTHER" id="PTHR22683">
    <property type="entry name" value="SPORULATION PROTEIN RELATED"/>
    <property type="match status" value="1"/>
</dbReference>
<keyword evidence="4" id="KW-1133">Transmembrane helix</keyword>
<dbReference type="SUPFAM" id="SSF52540">
    <property type="entry name" value="P-loop containing nucleoside triphosphate hydrolases"/>
    <property type="match status" value="1"/>
</dbReference>
<dbReference type="RefSeq" id="WP_075765908.1">
    <property type="nucleotide sequence ID" value="NZ_CP016076.1"/>
</dbReference>
<sequence>MPERSRWIDPAPLEVARPRLPWWTHSPRWALLLVAPLVAVGLAVWLVVVVLRKAVRYPVAFAVVLVLLVVWRLSGWPAALVLGAVLALVLVGWWWRFRRSFVRLVLAEVRSEWRRLTVYAPVWHRTMRFCHLERTVNRKTHVPVFVRVRADGWRDRVTVRLLHGQAPGEFEVRAEALAHSFGARSCRIRVIGPRRIVLDLLHGDPLTRPVSPPPLPDAADDAAGCTAKDLERVPVGVTEAGKTWLLKLLGSHVLAVGATGAGKASVVWSLLWSLAPLLRSGVVRVYGIDPKGGMELGKAPDLFHRLVFNNGLEAVELLEEVAAEVKQRAESFRGQRRGWSVDCGQPFLLLVVDELADVVAYQTDRKLKERANSALQTITSQGRAPGVCVIGELQDPRKEVLSFRHLFPTRIALRVDEPGQVDMVLGDGVRERGAAAHEISETTPGVAWVKYTDRREPVRVRAFHVTDTDLDRLVDYVTGAAPAEQSAIVHTFPTRPEIPSADSVRRGEAA</sequence>
<keyword evidence="4" id="KW-0472">Membrane</keyword>